<sequence>MTVYMAMTPLPSGNAEQDANRVVFIKEGFCWPAFFFAVPWLVYRGMWLALVGYLVLAIVVTGAGDIIGGVAPFVVGLAFSVLFALEANEMRRWSLERRGYNLAGVTSGANHDECETRFFSAWKGPEQVNPPLSARHSGSARDAAPNPLTREPTPSDEVIGLFPEASR</sequence>
<name>A0A2T5VHI9_9HYPH</name>
<feature type="transmembrane region" description="Helical" evidence="2">
    <location>
        <begin position="41"/>
        <end position="60"/>
    </location>
</feature>
<evidence type="ECO:0000256" key="2">
    <source>
        <dbReference type="SAM" id="Phobius"/>
    </source>
</evidence>
<dbReference type="Pfam" id="PF10947">
    <property type="entry name" value="DUF2628"/>
    <property type="match status" value="1"/>
</dbReference>
<evidence type="ECO:0000313" key="3">
    <source>
        <dbReference type="EMBL" id="PTW63213.1"/>
    </source>
</evidence>
<evidence type="ECO:0000256" key="1">
    <source>
        <dbReference type="SAM" id="MobiDB-lite"/>
    </source>
</evidence>
<dbReference type="EMBL" id="QAYG01000001">
    <property type="protein sequence ID" value="PTW63213.1"/>
    <property type="molecule type" value="Genomic_DNA"/>
</dbReference>
<feature type="region of interest" description="Disordered" evidence="1">
    <location>
        <begin position="128"/>
        <end position="167"/>
    </location>
</feature>
<dbReference type="InterPro" id="IPR024399">
    <property type="entry name" value="DUF2628"/>
</dbReference>
<dbReference type="OrthoDB" id="7285394at2"/>
<accession>A0A2T5VHI9</accession>
<comment type="caution">
    <text evidence="3">The sequence shown here is derived from an EMBL/GenBank/DDBJ whole genome shotgun (WGS) entry which is preliminary data.</text>
</comment>
<keyword evidence="4" id="KW-1185">Reference proteome</keyword>
<dbReference type="Proteomes" id="UP000244081">
    <property type="component" value="Unassembled WGS sequence"/>
</dbReference>
<keyword evidence="2" id="KW-0812">Transmembrane</keyword>
<keyword evidence="2" id="KW-0472">Membrane</keyword>
<proteinExistence type="predicted"/>
<organism evidence="3 4">
    <name type="scientific">Breoghania corrubedonensis</name>
    <dbReference type="NCBI Taxonomy" id="665038"/>
    <lineage>
        <taxon>Bacteria</taxon>
        <taxon>Pseudomonadati</taxon>
        <taxon>Pseudomonadota</taxon>
        <taxon>Alphaproteobacteria</taxon>
        <taxon>Hyphomicrobiales</taxon>
        <taxon>Stappiaceae</taxon>
        <taxon>Breoghania</taxon>
    </lineage>
</organism>
<dbReference type="AlphaFoldDB" id="A0A2T5VHI9"/>
<feature type="transmembrane region" description="Helical" evidence="2">
    <location>
        <begin position="66"/>
        <end position="85"/>
    </location>
</feature>
<reference evidence="3 4" key="1">
    <citation type="submission" date="2018-04" db="EMBL/GenBank/DDBJ databases">
        <title>Genomic Encyclopedia of Archaeal and Bacterial Type Strains, Phase II (KMG-II): from individual species to whole genera.</title>
        <authorList>
            <person name="Goeker M."/>
        </authorList>
    </citation>
    <scope>NUCLEOTIDE SEQUENCE [LARGE SCALE GENOMIC DNA]</scope>
    <source>
        <strain evidence="3 4">DSM 23382</strain>
    </source>
</reference>
<keyword evidence="2" id="KW-1133">Transmembrane helix</keyword>
<gene>
    <name evidence="3" type="ORF">C8N35_1011264</name>
</gene>
<evidence type="ECO:0000313" key="4">
    <source>
        <dbReference type="Proteomes" id="UP000244081"/>
    </source>
</evidence>
<dbReference type="RefSeq" id="WP_107988677.1">
    <property type="nucleotide sequence ID" value="NZ_QAYG01000001.1"/>
</dbReference>
<protein>
    <submittedName>
        <fullName evidence="3">Uncharacterized protein DUF2628</fullName>
    </submittedName>
</protein>